<dbReference type="EMBL" id="LR796584">
    <property type="protein sequence ID" value="CAB4152541.1"/>
    <property type="molecule type" value="Genomic_DNA"/>
</dbReference>
<evidence type="ECO:0000313" key="2">
    <source>
        <dbReference type="EMBL" id="CAB4152541.1"/>
    </source>
</evidence>
<gene>
    <name evidence="2" type="ORF">UFOVP615_17</name>
</gene>
<feature type="compositionally biased region" description="Basic and acidic residues" evidence="1">
    <location>
        <begin position="178"/>
        <end position="188"/>
    </location>
</feature>
<reference evidence="2" key="1">
    <citation type="submission" date="2020-04" db="EMBL/GenBank/DDBJ databases">
        <authorList>
            <person name="Chiriac C."/>
            <person name="Salcher M."/>
            <person name="Ghai R."/>
            <person name="Kavagutti S V."/>
        </authorList>
    </citation>
    <scope>NUCLEOTIDE SEQUENCE</scope>
</reference>
<evidence type="ECO:0000256" key="1">
    <source>
        <dbReference type="SAM" id="MobiDB-lite"/>
    </source>
</evidence>
<feature type="region of interest" description="Disordered" evidence="1">
    <location>
        <begin position="178"/>
        <end position="199"/>
    </location>
</feature>
<accession>A0A6J5N3G1</accession>
<sequence length="357" mass="42255">MKNTLEYTTILHRFRINNGLSLLEYCFCDMVYFLSTNKNNAYDGWCWMEKQKQSENLGISRQSLFDIEKKMILNGFIEKDDRTFWTRTTKKWDEVYLKKDCDLRDVKKLDTIKKEKQCKESLHDDVKKLDTACKETLRPTYNIYTNTNNYNYNEENLNEQENNLSFPDAFSKEEKSCEKKEEKTKDKVNNSNEIISPKKENKRAKKESFETFDEVLKTAYFAGYENRCFGKMKDGTAVEFFANHDINGKIKGYQFFLTKEQKNDFISTLGKEIFEDCCEEFADWLGRDTPTALAVKAKKDCSHKDLFTKKNSWLIAKVVEKRAKKDFLKSKQKNSESLEERILKENIQLIKQLHGKR</sequence>
<organism evidence="2">
    <name type="scientific">uncultured Caudovirales phage</name>
    <dbReference type="NCBI Taxonomy" id="2100421"/>
    <lineage>
        <taxon>Viruses</taxon>
        <taxon>Duplodnaviria</taxon>
        <taxon>Heunggongvirae</taxon>
        <taxon>Uroviricota</taxon>
        <taxon>Caudoviricetes</taxon>
        <taxon>Peduoviridae</taxon>
        <taxon>Maltschvirus</taxon>
        <taxon>Maltschvirus maltsch</taxon>
    </lineage>
</organism>
<protein>
    <submittedName>
        <fullName evidence="2">Uncharacterized protein</fullName>
    </submittedName>
</protein>
<proteinExistence type="predicted"/>
<name>A0A6J5N3G1_9CAUD</name>